<feature type="compositionally biased region" description="Low complexity" evidence="1">
    <location>
        <begin position="33"/>
        <end position="43"/>
    </location>
</feature>
<organism evidence="2 3">
    <name type="scientific">Trachymyrmex cornetzi</name>
    <dbReference type="NCBI Taxonomy" id="471704"/>
    <lineage>
        <taxon>Eukaryota</taxon>
        <taxon>Metazoa</taxon>
        <taxon>Ecdysozoa</taxon>
        <taxon>Arthropoda</taxon>
        <taxon>Hexapoda</taxon>
        <taxon>Insecta</taxon>
        <taxon>Pterygota</taxon>
        <taxon>Neoptera</taxon>
        <taxon>Endopterygota</taxon>
        <taxon>Hymenoptera</taxon>
        <taxon>Apocrita</taxon>
        <taxon>Aculeata</taxon>
        <taxon>Formicoidea</taxon>
        <taxon>Formicidae</taxon>
        <taxon>Myrmicinae</taxon>
        <taxon>Trachymyrmex</taxon>
    </lineage>
</organism>
<dbReference type="Proteomes" id="UP000078492">
    <property type="component" value="Unassembled WGS sequence"/>
</dbReference>
<feature type="compositionally biased region" description="Basic and acidic residues" evidence="1">
    <location>
        <begin position="185"/>
        <end position="214"/>
    </location>
</feature>
<proteinExistence type="predicted"/>
<sequence length="251" mass="28263">MNQQQSQSSTERSTPLHDQQQQQQGPSTIGHHQQQQQQQQQQQPEDRGVKRKADEMIGFSGHVATAVPPPRLPKRAIITNEKLLKKQHAAEIVRQYLLGATARRTTYVHIIRGSVYRKCAAYDKTDSLAVRAPRRHSRLHAVTLTEPPKGRAVAPRVPRAPPLSNKEIAKALTTEINEQGLWDSDADRRVPEHASPDSRSKLSAVEKKKEKENDRVRRLWKACPALPVIGRSAVRLQDCFNPLDKIVTAFG</sequence>
<evidence type="ECO:0000256" key="1">
    <source>
        <dbReference type="SAM" id="MobiDB-lite"/>
    </source>
</evidence>
<dbReference type="AlphaFoldDB" id="A0A195DNC3"/>
<accession>A0A195DNC3</accession>
<dbReference type="EMBL" id="KQ980713">
    <property type="protein sequence ID" value="KYN14332.1"/>
    <property type="molecule type" value="Genomic_DNA"/>
</dbReference>
<reference evidence="2 3" key="1">
    <citation type="submission" date="2015-09" db="EMBL/GenBank/DDBJ databases">
        <title>Trachymyrmex cornetzi WGS genome.</title>
        <authorList>
            <person name="Nygaard S."/>
            <person name="Hu H."/>
            <person name="Boomsma J."/>
            <person name="Zhang G."/>
        </authorList>
    </citation>
    <scope>NUCLEOTIDE SEQUENCE [LARGE SCALE GENOMIC DNA]</scope>
    <source>
        <strain evidence="2">Tcor2-1</strain>
        <tissue evidence="2">Whole body</tissue>
    </source>
</reference>
<evidence type="ECO:0000313" key="3">
    <source>
        <dbReference type="Proteomes" id="UP000078492"/>
    </source>
</evidence>
<keyword evidence="3" id="KW-1185">Reference proteome</keyword>
<evidence type="ECO:0000313" key="2">
    <source>
        <dbReference type="EMBL" id="KYN14332.1"/>
    </source>
</evidence>
<feature type="region of interest" description="Disordered" evidence="1">
    <location>
        <begin position="182"/>
        <end position="214"/>
    </location>
</feature>
<gene>
    <name evidence="2" type="ORF">ALC57_13499</name>
</gene>
<protein>
    <submittedName>
        <fullName evidence="2">Uncharacterized protein</fullName>
    </submittedName>
</protein>
<name>A0A195DNC3_9HYME</name>
<feature type="region of interest" description="Disordered" evidence="1">
    <location>
        <begin position="1"/>
        <end position="51"/>
    </location>
</feature>